<accession>A0A8K0VR04</accession>
<protein>
    <recommendedName>
        <fullName evidence="4">BZIP domain-containing protein</fullName>
    </recommendedName>
</protein>
<dbReference type="PANTHER" id="PTHR42070:SF1">
    <property type="entry name" value="FILAMENT ASSOCIATED PROTEIN, PUTATIVE (AFU_ORTHOLOGUE AFUA_8G06630)-RELATED"/>
    <property type="match status" value="1"/>
</dbReference>
<comment type="caution">
    <text evidence="2">The sequence shown here is derived from an EMBL/GenBank/DDBJ whole genome shotgun (WGS) entry which is preliminary data.</text>
</comment>
<feature type="region of interest" description="Disordered" evidence="1">
    <location>
        <begin position="1"/>
        <end position="24"/>
    </location>
</feature>
<dbReference type="EMBL" id="JAGMVJ010000035">
    <property type="protein sequence ID" value="KAH7067189.1"/>
    <property type="molecule type" value="Genomic_DNA"/>
</dbReference>
<dbReference type="Proteomes" id="UP000813461">
    <property type="component" value="Unassembled WGS sequence"/>
</dbReference>
<evidence type="ECO:0000256" key="1">
    <source>
        <dbReference type="SAM" id="MobiDB-lite"/>
    </source>
</evidence>
<sequence>MPPNRPETNEECASRIRDNKRRHRARQKEYILELQRTVAETRERGIQVTKEVQIAAQGVARENAKLRDLLRLVGYTDNTIDAWVKGDINLHNADHTQPGSKPLLEQIEHKVPLACGLRKEQNFQPQNVGVDKPILIRESESAEHSDKALDLTELPIPSASPCEKTDSSTQDPQSGRAPCKLVTLLARNPAADITQVLLPRQLNRESDETGKPEGCGADGIECSDAYSMLMRYATSTESMDRIAVALESGCTPSTAGGCRVKKSVVWSALDKEFA</sequence>
<keyword evidence="3" id="KW-1185">Reference proteome</keyword>
<reference evidence="2" key="1">
    <citation type="journal article" date="2021" name="Nat. Commun.">
        <title>Genetic determinants of endophytism in the Arabidopsis root mycobiome.</title>
        <authorList>
            <person name="Mesny F."/>
            <person name="Miyauchi S."/>
            <person name="Thiergart T."/>
            <person name="Pickel B."/>
            <person name="Atanasova L."/>
            <person name="Karlsson M."/>
            <person name="Huettel B."/>
            <person name="Barry K.W."/>
            <person name="Haridas S."/>
            <person name="Chen C."/>
            <person name="Bauer D."/>
            <person name="Andreopoulos W."/>
            <person name="Pangilinan J."/>
            <person name="LaButti K."/>
            <person name="Riley R."/>
            <person name="Lipzen A."/>
            <person name="Clum A."/>
            <person name="Drula E."/>
            <person name="Henrissat B."/>
            <person name="Kohler A."/>
            <person name="Grigoriev I.V."/>
            <person name="Martin F.M."/>
            <person name="Hacquard S."/>
        </authorList>
    </citation>
    <scope>NUCLEOTIDE SEQUENCE</scope>
    <source>
        <strain evidence="2">MPI-SDFR-AT-0120</strain>
    </source>
</reference>
<feature type="region of interest" description="Disordered" evidence="1">
    <location>
        <begin position="141"/>
        <end position="176"/>
    </location>
</feature>
<evidence type="ECO:0008006" key="4">
    <source>
        <dbReference type="Google" id="ProtNLM"/>
    </source>
</evidence>
<proteinExistence type="predicted"/>
<dbReference type="PANTHER" id="PTHR42070">
    <property type="entry name" value="FILAMENT ASSOCIATED PROTEIN, PUTATIVE (AFU_ORTHOLOGUE AFUA_8G06630)-RELATED"/>
    <property type="match status" value="1"/>
</dbReference>
<dbReference type="OrthoDB" id="4505928at2759"/>
<dbReference type="AlphaFoldDB" id="A0A8K0VR04"/>
<evidence type="ECO:0000313" key="2">
    <source>
        <dbReference type="EMBL" id="KAH7067189.1"/>
    </source>
</evidence>
<dbReference type="CDD" id="cd14688">
    <property type="entry name" value="bZIP_YAP"/>
    <property type="match status" value="1"/>
</dbReference>
<feature type="compositionally biased region" description="Basic and acidic residues" evidence="1">
    <location>
        <begin position="141"/>
        <end position="150"/>
    </location>
</feature>
<organism evidence="2 3">
    <name type="scientific">Paraphoma chrysanthemicola</name>
    <dbReference type="NCBI Taxonomy" id="798071"/>
    <lineage>
        <taxon>Eukaryota</taxon>
        <taxon>Fungi</taxon>
        <taxon>Dikarya</taxon>
        <taxon>Ascomycota</taxon>
        <taxon>Pezizomycotina</taxon>
        <taxon>Dothideomycetes</taxon>
        <taxon>Pleosporomycetidae</taxon>
        <taxon>Pleosporales</taxon>
        <taxon>Pleosporineae</taxon>
        <taxon>Phaeosphaeriaceae</taxon>
        <taxon>Paraphoma</taxon>
    </lineage>
</organism>
<name>A0A8K0VR04_9PLEO</name>
<evidence type="ECO:0000313" key="3">
    <source>
        <dbReference type="Proteomes" id="UP000813461"/>
    </source>
</evidence>
<gene>
    <name evidence="2" type="ORF">FB567DRAFT_541928</name>
</gene>